<accession>A0A6H5IKM2</accession>
<evidence type="ECO:0000313" key="3">
    <source>
        <dbReference type="EMBL" id="CAB0038194.1"/>
    </source>
</evidence>
<evidence type="ECO:0000313" key="4">
    <source>
        <dbReference type="Proteomes" id="UP000479190"/>
    </source>
</evidence>
<dbReference type="Pfam" id="PF15866">
    <property type="entry name" value="DUF4729"/>
    <property type="match status" value="1"/>
</dbReference>
<name>A0A6H5IKM2_9HYME</name>
<evidence type="ECO:0000259" key="2">
    <source>
        <dbReference type="Pfam" id="PF15866"/>
    </source>
</evidence>
<organism evidence="3 4">
    <name type="scientific">Trichogramma brassicae</name>
    <dbReference type="NCBI Taxonomy" id="86971"/>
    <lineage>
        <taxon>Eukaryota</taxon>
        <taxon>Metazoa</taxon>
        <taxon>Ecdysozoa</taxon>
        <taxon>Arthropoda</taxon>
        <taxon>Hexapoda</taxon>
        <taxon>Insecta</taxon>
        <taxon>Pterygota</taxon>
        <taxon>Neoptera</taxon>
        <taxon>Endopterygota</taxon>
        <taxon>Hymenoptera</taxon>
        <taxon>Apocrita</taxon>
        <taxon>Proctotrupomorpha</taxon>
        <taxon>Chalcidoidea</taxon>
        <taxon>Trichogrammatidae</taxon>
        <taxon>Trichogramma</taxon>
    </lineage>
</organism>
<dbReference type="Proteomes" id="UP000479190">
    <property type="component" value="Unassembled WGS sequence"/>
</dbReference>
<gene>
    <name evidence="3" type="ORF">TBRA_LOCUS9985</name>
</gene>
<evidence type="ECO:0000256" key="1">
    <source>
        <dbReference type="SAM" id="MobiDB-lite"/>
    </source>
</evidence>
<reference evidence="3 4" key="1">
    <citation type="submission" date="2020-02" db="EMBL/GenBank/DDBJ databases">
        <authorList>
            <person name="Ferguson B K."/>
        </authorList>
    </citation>
    <scope>NUCLEOTIDE SEQUENCE [LARGE SCALE GENOMIC DNA]</scope>
</reference>
<dbReference type="OrthoDB" id="6762376at2759"/>
<feature type="compositionally biased region" description="Polar residues" evidence="1">
    <location>
        <begin position="1"/>
        <end position="10"/>
    </location>
</feature>
<feature type="region of interest" description="Disordered" evidence="1">
    <location>
        <begin position="1"/>
        <end position="69"/>
    </location>
</feature>
<protein>
    <recommendedName>
        <fullName evidence="2">DUF4729 domain-containing protein</fullName>
    </recommendedName>
</protein>
<feature type="compositionally biased region" description="Basic and acidic residues" evidence="1">
    <location>
        <begin position="50"/>
        <end position="61"/>
    </location>
</feature>
<dbReference type="AlphaFoldDB" id="A0A6H5IKM2"/>
<dbReference type="EMBL" id="CADCXV010000895">
    <property type="protein sequence ID" value="CAB0038194.1"/>
    <property type="molecule type" value="Genomic_DNA"/>
</dbReference>
<proteinExistence type="predicted"/>
<keyword evidence="4" id="KW-1185">Reference proteome</keyword>
<feature type="domain" description="DUF4729" evidence="2">
    <location>
        <begin position="91"/>
        <end position="151"/>
    </location>
</feature>
<dbReference type="InterPro" id="IPR031732">
    <property type="entry name" value="DUF4729"/>
</dbReference>
<sequence length="155" mass="17060">MSEALASTTKPVAHRSSSSARAKKRITPPAARRVVSRGPPPQPQPQQQQHRRDQQRDDHRYGPIASQVQAAGTSSIINAQTLSECSRRPIQCPRLDCAVNVAFSALTSHFMFDHPEVPILGVDPGERSTFIFDYDDLVDDSSRCLALLLVSNKLS</sequence>